<keyword evidence="7" id="KW-1185">Reference proteome</keyword>
<gene>
    <name evidence="6" type="ORF">GCM10009726_20360</name>
</gene>
<organism evidence="6 7">
    <name type="scientific">Nocardioides furvisabuli</name>
    <dbReference type="NCBI Taxonomy" id="375542"/>
    <lineage>
        <taxon>Bacteria</taxon>
        <taxon>Bacillati</taxon>
        <taxon>Actinomycetota</taxon>
        <taxon>Actinomycetes</taxon>
        <taxon>Propionibacteriales</taxon>
        <taxon>Nocardioidaceae</taxon>
        <taxon>Nocardioides</taxon>
    </lineage>
</organism>
<evidence type="ECO:0000256" key="3">
    <source>
        <dbReference type="ARBA" id="ARBA00022801"/>
    </source>
</evidence>
<dbReference type="InterPro" id="IPR023214">
    <property type="entry name" value="HAD_sf"/>
</dbReference>
<keyword evidence="3 6" id="KW-0378">Hydrolase</keyword>
<dbReference type="Gene3D" id="3.40.50.1000">
    <property type="entry name" value="HAD superfamily/HAD-like"/>
    <property type="match status" value="1"/>
</dbReference>
<feature type="transmembrane region" description="Helical" evidence="5">
    <location>
        <begin position="284"/>
        <end position="302"/>
    </location>
</feature>
<dbReference type="Pfam" id="PF12710">
    <property type="entry name" value="HAD"/>
    <property type="match status" value="1"/>
</dbReference>
<keyword evidence="5" id="KW-0472">Membrane</keyword>
<dbReference type="NCBIfam" id="TIGR01490">
    <property type="entry name" value="HAD-SF-IB-hyp1"/>
    <property type="match status" value="1"/>
</dbReference>
<name>A0ABN2XBC9_9ACTN</name>
<evidence type="ECO:0000256" key="5">
    <source>
        <dbReference type="SAM" id="Phobius"/>
    </source>
</evidence>
<dbReference type="GO" id="GO:0016787">
    <property type="term" value="F:hydrolase activity"/>
    <property type="evidence" value="ECO:0007669"/>
    <property type="project" value="UniProtKB-KW"/>
</dbReference>
<keyword evidence="2" id="KW-0479">Metal-binding</keyword>
<evidence type="ECO:0000256" key="2">
    <source>
        <dbReference type="ARBA" id="ARBA00022723"/>
    </source>
</evidence>
<dbReference type="InterPro" id="IPR036412">
    <property type="entry name" value="HAD-like_sf"/>
</dbReference>
<dbReference type="EMBL" id="BAAAMQ010000010">
    <property type="protein sequence ID" value="GAA2107039.1"/>
    <property type="molecule type" value="Genomic_DNA"/>
</dbReference>
<evidence type="ECO:0000313" key="6">
    <source>
        <dbReference type="EMBL" id="GAA2107039.1"/>
    </source>
</evidence>
<evidence type="ECO:0000313" key="7">
    <source>
        <dbReference type="Proteomes" id="UP001501161"/>
    </source>
</evidence>
<comment type="caution">
    <text evidence="6">The sequence shown here is derived from an EMBL/GenBank/DDBJ whole genome shotgun (WGS) entry which is preliminary data.</text>
</comment>
<protein>
    <submittedName>
        <fullName evidence="6">HAD-IB family hydrolase</fullName>
    </submittedName>
</protein>
<dbReference type="PANTHER" id="PTHR43344">
    <property type="entry name" value="PHOSPHOSERINE PHOSPHATASE"/>
    <property type="match status" value="1"/>
</dbReference>
<dbReference type="SUPFAM" id="SSF56784">
    <property type="entry name" value="HAD-like"/>
    <property type="match status" value="1"/>
</dbReference>
<keyword evidence="4" id="KW-0460">Magnesium</keyword>
<dbReference type="Proteomes" id="UP001501161">
    <property type="component" value="Unassembled WGS sequence"/>
</dbReference>
<keyword evidence="5" id="KW-0812">Transmembrane</keyword>
<dbReference type="InterPro" id="IPR050582">
    <property type="entry name" value="HAD-like_SerB"/>
</dbReference>
<dbReference type="NCBIfam" id="TIGR01488">
    <property type="entry name" value="HAD-SF-IB"/>
    <property type="match status" value="1"/>
</dbReference>
<proteinExistence type="inferred from homology"/>
<dbReference type="InterPro" id="IPR006385">
    <property type="entry name" value="HAD_hydro_SerB1"/>
</dbReference>
<accession>A0ABN2XBC9</accession>
<dbReference type="PANTHER" id="PTHR43344:SF13">
    <property type="entry name" value="PHOSPHATASE RV3661-RELATED"/>
    <property type="match status" value="1"/>
</dbReference>
<evidence type="ECO:0000256" key="1">
    <source>
        <dbReference type="ARBA" id="ARBA00009184"/>
    </source>
</evidence>
<keyword evidence="5" id="KW-1133">Transmembrane helix</keyword>
<sequence>MGASLRRATDAGQCGVRLPVDRASRSRLWTVGGPSHVCHAPYDEPMTRPTAAFFDLDKTIIAKSSTLAFSREFQAGGLISRRAMLRSAYAQFVFFTGGADHDQMDKMRLFMSQLCAGWDVATVREIVHDTLDNIVEPLVYEEAVRLMEEHRAEGRDIVIVSASGAEVVEPIGQMLGADRVIATRMEIVEGKYTGNIDYYAYAEEKARAIEHLSATIGYDLDECYAYSDSVTDVHMLEVVGHPFVVNPDRELRRTAVAREWPVLSFVRPVALRSRVPLPPARPTLAALAVGGAMAAGGVMWANRRRRPT</sequence>
<dbReference type="CDD" id="cd02612">
    <property type="entry name" value="HAD_PGPPase"/>
    <property type="match status" value="1"/>
</dbReference>
<reference evidence="7" key="1">
    <citation type="journal article" date="2019" name="Int. J. Syst. Evol. Microbiol.">
        <title>The Global Catalogue of Microorganisms (GCM) 10K type strain sequencing project: providing services to taxonomists for standard genome sequencing and annotation.</title>
        <authorList>
            <consortium name="The Broad Institute Genomics Platform"/>
            <consortium name="The Broad Institute Genome Sequencing Center for Infectious Disease"/>
            <person name="Wu L."/>
            <person name="Ma J."/>
        </authorList>
    </citation>
    <scope>NUCLEOTIDE SEQUENCE [LARGE SCALE GENOMIC DNA]</scope>
    <source>
        <strain evidence="7">JCM 13813</strain>
    </source>
</reference>
<evidence type="ECO:0000256" key="4">
    <source>
        <dbReference type="ARBA" id="ARBA00022842"/>
    </source>
</evidence>
<dbReference type="Gene3D" id="1.20.1440.100">
    <property type="entry name" value="SG protein - dephosphorylation function"/>
    <property type="match status" value="1"/>
</dbReference>
<comment type="similarity">
    <text evidence="1">Belongs to the HAD-like hydrolase superfamily. SerB family.</text>
</comment>